<dbReference type="PANTHER" id="PTHR11002">
    <property type="entry name" value="CARBONIC ANHYDRASE"/>
    <property type="match status" value="1"/>
</dbReference>
<evidence type="ECO:0000256" key="3">
    <source>
        <dbReference type="ARBA" id="ARBA00022833"/>
    </source>
</evidence>
<dbReference type="RefSeq" id="WP_115602835.1">
    <property type="nucleotide sequence ID" value="NZ_SADD01000001.1"/>
</dbReference>
<keyword evidence="4" id="KW-0456">Lyase</keyword>
<name>A0ABY0CY80_9DELT</name>
<comment type="catalytic activity">
    <reaction evidence="5">
        <text>hydrogencarbonate + H(+) = CO2 + H2O</text>
        <dbReference type="Rhea" id="RHEA:10748"/>
        <dbReference type="ChEBI" id="CHEBI:15377"/>
        <dbReference type="ChEBI" id="CHEBI:15378"/>
        <dbReference type="ChEBI" id="CHEBI:16526"/>
        <dbReference type="ChEBI" id="CHEBI:17544"/>
        <dbReference type="EC" id="4.2.1.1"/>
    </reaction>
</comment>
<dbReference type="CDD" id="cd00883">
    <property type="entry name" value="beta_CA_cladeA"/>
    <property type="match status" value="1"/>
</dbReference>
<keyword evidence="7" id="KW-1185">Reference proteome</keyword>
<dbReference type="EMBL" id="SADD01000001">
    <property type="protein sequence ID" value="RVU48574.1"/>
    <property type="molecule type" value="Genomic_DNA"/>
</dbReference>
<dbReference type="SMART" id="SM00947">
    <property type="entry name" value="Pro_CA"/>
    <property type="match status" value="1"/>
</dbReference>
<protein>
    <recommendedName>
        <fullName evidence="2">carbonic anhydrase</fullName>
        <ecNumber evidence="2">4.2.1.1</ecNumber>
    </recommendedName>
</protein>
<dbReference type="InterPro" id="IPR001765">
    <property type="entry name" value="Carbonic_anhydrase"/>
</dbReference>
<reference evidence="6 7" key="1">
    <citation type="submission" date="2019-01" db="EMBL/GenBank/DDBJ databases">
        <title>Lujinxingia litoralis gen. nov., sp. nov. and Lujinxingia sediminis gen. nov., sp. nov., new members in the order Bradymonadales, isolated from coastal sediment.</title>
        <authorList>
            <person name="Li C.-M."/>
        </authorList>
    </citation>
    <scope>NUCLEOTIDE SEQUENCE [LARGE SCALE GENOMIC DNA]</scope>
    <source>
        <strain evidence="6 7">SEH01</strain>
    </source>
</reference>
<proteinExistence type="inferred from homology"/>
<evidence type="ECO:0000256" key="4">
    <source>
        <dbReference type="ARBA" id="ARBA00023239"/>
    </source>
</evidence>
<dbReference type="InterPro" id="IPR036874">
    <property type="entry name" value="Carbonic_anhydrase_sf"/>
</dbReference>
<keyword evidence="3" id="KW-0862">Zinc</keyword>
<evidence type="ECO:0000256" key="2">
    <source>
        <dbReference type="ARBA" id="ARBA00012925"/>
    </source>
</evidence>
<dbReference type="Gene3D" id="3.40.1050.10">
    <property type="entry name" value="Carbonic anhydrase"/>
    <property type="match status" value="1"/>
</dbReference>
<evidence type="ECO:0000256" key="5">
    <source>
        <dbReference type="ARBA" id="ARBA00048348"/>
    </source>
</evidence>
<dbReference type="SUPFAM" id="SSF53056">
    <property type="entry name" value="beta-carbonic anhydrase, cab"/>
    <property type="match status" value="1"/>
</dbReference>
<evidence type="ECO:0000313" key="6">
    <source>
        <dbReference type="EMBL" id="RVU48574.1"/>
    </source>
</evidence>
<organism evidence="6 7">
    <name type="scientific">Lujinxingia sediminis</name>
    <dbReference type="NCBI Taxonomy" id="2480984"/>
    <lineage>
        <taxon>Bacteria</taxon>
        <taxon>Deltaproteobacteria</taxon>
        <taxon>Bradymonadales</taxon>
        <taxon>Lujinxingiaceae</taxon>
        <taxon>Lujinxingia</taxon>
    </lineage>
</organism>
<dbReference type="InterPro" id="IPR015892">
    <property type="entry name" value="Carbonic_anhydrase_CS"/>
</dbReference>
<dbReference type="EC" id="4.2.1.1" evidence="2"/>
<comment type="caution">
    <text evidence="6">The sequence shown here is derived from an EMBL/GenBank/DDBJ whole genome shotgun (WGS) entry which is preliminary data.</text>
</comment>
<dbReference type="PROSITE" id="PS00704">
    <property type="entry name" value="PROK_CO2_ANHYDRASE_1"/>
    <property type="match status" value="1"/>
</dbReference>
<sequence>MSDETYQRIFELNRRWVEERNAEDPTFFEKLAREQNPDFLFIGCADSRVPASTIMGVEPGEVFVTRNVANLVVNTDLNVASTINYAVDHLKVKHVVVCGHYGCGGVMAAMQSKDLGVLNGWLREIRDVYRLHRKELDAIEDKEQRYRRLVELNVREQCLNVIKTAEVQRNFLERGAPTVHGWVYDLSSGLLKDLNVNFEDLLSEVREIYSLTPGERG</sequence>
<accession>A0ABY0CY80</accession>
<dbReference type="Pfam" id="PF00484">
    <property type="entry name" value="Pro_CA"/>
    <property type="match status" value="1"/>
</dbReference>
<dbReference type="PANTHER" id="PTHR11002:SF51">
    <property type="entry name" value="CARBONIC ANHYDRASE"/>
    <property type="match status" value="1"/>
</dbReference>
<dbReference type="Proteomes" id="UP000282926">
    <property type="component" value="Unassembled WGS sequence"/>
</dbReference>
<comment type="similarity">
    <text evidence="1">Belongs to the beta-class carbonic anhydrase family.</text>
</comment>
<evidence type="ECO:0000256" key="1">
    <source>
        <dbReference type="ARBA" id="ARBA00006217"/>
    </source>
</evidence>
<evidence type="ECO:0000313" key="7">
    <source>
        <dbReference type="Proteomes" id="UP000282926"/>
    </source>
</evidence>
<gene>
    <name evidence="6" type="ORF">EA187_03855</name>
</gene>